<proteinExistence type="predicted"/>
<evidence type="ECO:0000313" key="1">
    <source>
        <dbReference type="EMBL" id="RMX47730.1"/>
    </source>
</evidence>
<reference evidence="1 2" key="1">
    <citation type="journal article" date="2018" name="Sci. Rep.">
        <title>Comparative analysis of the Pocillopora damicornis genome highlights role of immune system in coral evolution.</title>
        <authorList>
            <person name="Cunning R."/>
            <person name="Bay R.A."/>
            <person name="Gillette P."/>
            <person name="Baker A.C."/>
            <person name="Traylor-Knowles N."/>
        </authorList>
    </citation>
    <scope>NUCLEOTIDE SEQUENCE [LARGE SCALE GENOMIC DNA]</scope>
    <source>
        <strain evidence="1">RSMAS</strain>
        <tissue evidence="1">Whole animal</tissue>
    </source>
</reference>
<organism evidence="1 2">
    <name type="scientific">Pocillopora damicornis</name>
    <name type="common">Cauliflower coral</name>
    <name type="synonym">Millepora damicornis</name>
    <dbReference type="NCBI Taxonomy" id="46731"/>
    <lineage>
        <taxon>Eukaryota</taxon>
        <taxon>Metazoa</taxon>
        <taxon>Cnidaria</taxon>
        <taxon>Anthozoa</taxon>
        <taxon>Hexacorallia</taxon>
        <taxon>Scleractinia</taxon>
        <taxon>Astrocoeniina</taxon>
        <taxon>Pocilloporidae</taxon>
        <taxon>Pocillopora</taxon>
    </lineage>
</organism>
<protein>
    <submittedName>
        <fullName evidence="1">Uncharacterized protein</fullName>
    </submittedName>
</protein>
<gene>
    <name evidence="1" type="ORF">pdam_00012348</name>
</gene>
<sequence length="199" mass="22591">MWAIILSRGGVYQVHPAFLVLRKTSVTVCPGTRNTVRQGNDAAKLEHSGDAVHATDVIDSEVSDSSRENPTDAQKNYLTERENTPGKRLILLLFRRQCEELSSVIAPVSFKKDDFLTADIRIFFFSLNSEKLTFSIRGEDNEEHEANREKAIQELTDRGRMPRKICYSLDLDLYSISSKGKQLLGTSRQVWSKKHGKNF</sequence>
<accession>A0A3M6U270</accession>
<evidence type="ECO:0000313" key="2">
    <source>
        <dbReference type="Proteomes" id="UP000275408"/>
    </source>
</evidence>
<keyword evidence="2" id="KW-1185">Reference proteome</keyword>
<name>A0A3M6U270_POCDA</name>
<dbReference type="Proteomes" id="UP000275408">
    <property type="component" value="Unassembled WGS sequence"/>
</dbReference>
<dbReference type="EMBL" id="RCHS01002377">
    <property type="protein sequence ID" value="RMX47730.1"/>
    <property type="molecule type" value="Genomic_DNA"/>
</dbReference>
<comment type="caution">
    <text evidence="1">The sequence shown here is derived from an EMBL/GenBank/DDBJ whole genome shotgun (WGS) entry which is preliminary data.</text>
</comment>
<dbReference type="AlphaFoldDB" id="A0A3M6U270"/>